<dbReference type="Proteomes" id="UP001076464">
    <property type="component" value="Unassembled WGS sequence"/>
</dbReference>
<evidence type="ECO:0000313" key="1">
    <source>
        <dbReference type="EMBL" id="MCY4746859.1"/>
    </source>
</evidence>
<gene>
    <name evidence="1" type="ORF">NYO99_17930</name>
</gene>
<reference evidence="1" key="1">
    <citation type="submission" date="2022-08" db="EMBL/GenBank/DDBJ databases">
        <title>Genome sequencing of Pelomonas sp. UHG3.</title>
        <authorList>
            <person name="So Y."/>
        </authorList>
    </citation>
    <scope>NUCLEOTIDE SEQUENCE</scope>
    <source>
        <strain evidence="1">UHG3</strain>
    </source>
</reference>
<name>A0ACC6CF01_9BURK</name>
<dbReference type="EMBL" id="JAPPUY010000005">
    <property type="protein sequence ID" value="MCY4746859.1"/>
    <property type="molecule type" value="Genomic_DNA"/>
</dbReference>
<evidence type="ECO:0000313" key="2">
    <source>
        <dbReference type="Proteomes" id="UP001076464"/>
    </source>
</evidence>
<keyword evidence="2" id="KW-1185">Reference proteome</keyword>
<protein>
    <submittedName>
        <fullName evidence="1">Uncharacterized protein</fullName>
    </submittedName>
</protein>
<accession>A0ACC6CF01</accession>
<proteinExistence type="predicted"/>
<organism evidence="1 2">
    <name type="scientific">Roseateles hydrophilus</name>
    <dbReference type="NCBI Taxonomy" id="2975054"/>
    <lineage>
        <taxon>Bacteria</taxon>
        <taxon>Pseudomonadati</taxon>
        <taxon>Pseudomonadota</taxon>
        <taxon>Betaproteobacteria</taxon>
        <taxon>Burkholderiales</taxon>
        <taxon>Sphaerotilaceae</taxon>
        <taxon>Roseateles</taxon>
    </lineage>
</organism>
<sequence length="172" mass="18727">MDDVVMIARLLIRTTATLSLLLFLLVYLAVPLPRLTGSKGWRAQRRRLGLAFAASHGVHLVAVLAYAALDPAGFQRATTPFSIASGAVAYAFIAAMVATSWPTPRRWLGERAWHRLHTAGLHFLWLSFVVAYAKRVPAMAGYSVPLLMLLGAAALRGLAARKGLQVRRSVQP</sequence>
<comment type="caution">
    <text evidence="1">The sequence shown here is derived from an EMBL/GenBank/DDBJ whole genome shotgun (WGS) entry which is preliminary data.</text>
</comment>